<feature type="region of interest" description="Disordered" evidence="3">
    <location>
        <begin position="695"/>
        <end position="714"/>
    </location>
</feature>
<dbReference type="Pfam" id="PF00616">
    <property type="entry name" value="RasGAP"/>
    <property type="match status" value="1"/>
</dbReference>
<feature type="coiled-coil region" evidence="2">
    <location>
        <begin position="1159"/>
        <end position="1202"/>
    </location>
</feature>
<dbReference type="Proteomes" id="UP001281761">
    <property type="component" value="Unassembled WGS sequence"/>
</dbReference>
<evidence type="ECO:0000259" key="6">
    <source>
        <dbReference type="PROSITE" id="PS50076"/>
    </source>
</evidence>
<comment type="caution">
    <text evidence="7">The sequence shown here is derived from an EMBL/GenBank/DDBJ whole genome shotgun (WGS) entry which is preliminary data.</text>
</comment>
<feature type="domain" description="Ras-GAP" evidence="5">
    <location>
        <begin position="306"/>
        <end position="489"/>
    </location>
</feature>
<dbReference type="SMART" id="SM00271">
    <property type="entry name" value="DnaJ"/>
    <property type="match status" value="1"/>
</dbReference>
<dbReference type="InterPro" id="IPR008936">
    <property type="entry name" value="Rho_GTPase_activation_prot"/>
</dbReference>
<protein>
    <submittedName>
        <fullName evidence="7">DnaJ domain containing protein</fullName>
    </submittedName>
</protein>
<organism evidence="7 8">
    <name type="scientific">Blattamonas nauphoetae</name>
    <dbReference type="NCBI Taxonomy" id="2049346"/>
    <lineage>
        <taxon>Eukaryota</taxon>
        <taxon>Metamonada</taxon>
        <taxon>Preaxostyla</taxon>
        <taxon>Oxymonadida</taxon>
        <taxon>Blattamonas</taxon>
    </lineage>
</organism>
<keyword evidence="1" id="KW-0143">Chaperone</keyword>
<dbReference type="PANTHER" id="PTHR44360:SF1">
    <property type="entry name" value="DNAJ HOMOLOG SUBFAMILY B MEMBER 9"/>
    <property type="match status" value="1"/>
</dbReference>
<reference evidence="7 8" key="1">
    <citation type="journal article" date="2022" name="bioRxiv">
        <title>Genomics of Preaxostyla Flagellates Illuminates Evolutionary Transitions and the Path Towards Mitochondrial Loss.</title>
        <authorList>
            <person name="Novak L.V.F."/>
            <person name="Treitli S.C."/>
            <person name="Pyrih J."/>
            <person name="Halakuc P."/>
            <person name="Pipaliya S.V."/>
            <person name="Vacek V."/>
            <person name="Brzon O."/>
            <person name="Soukal P."/>
            <person name="Eme L."/>
            <person name="Dacks J.B."/>
            <person name="Karnkowska A."/>
            <person name="Elias M."/>
            <person name="Hampl V."/>
        </authorList>
    </citation>
    <scope>NUCLEOTIDE SEQUENCE [LARGE SCALE GENOMIC DNA]</scope>
    <source>
        <strain evidence="7">NAU3</strain>
        <tissue evidence="7">Gut</tissue>
    </source>
</reference>
<accession>A0ABQ9XQE4</accession>
<feature type="chain" id="PRO_5045831793" evidence="4">
    <location>
        <begin position="19"/>
        <end position="2268"/>
    </location>
</feature>
<dbReference type="InterPro" id="IPR001936">
    <property type="entry name" value="RasGAP_dom"/>
</dbReference>
<feature type="domain" description="J" evidence="6">
    <location>
        <begin position="21"/>
        <end position="86"/>
    </location>
</feature>
<dbReference type="Gene3D" id="1.10.506.10">
    <property type="entry name" value="GTPase Activation - p120gap, domain 1"/>
    <property type="match status" value="1"/>
</dbReference>
<dbReference type="SUPFAM" id="SSF46565">
    <property type="entry name" value="Chaperone J-domain"/>
    <property type="match status" value="1"/>
</dbReference>
<dbReference type="PANTHER" id="PTHR44360">
    <property type="entry name" value="DNAJ HOMOLOG SUBFAMILY B MEMBER 9"/>
    <property type="match status" value="1"/>
</dbReference>
<dbReference type="InterPro" id="IPR018253">
    <property type="entry name" value="DnaJ_domain_CS"/>
</dbReference>
<evidence type="ECO:0000256" key="1">
    <source>
        <dbReference type="ARBA" id="ARBA00023186"/>
    </source>
</evidence>
<feature type="compositionally biased region" description="Polar residues" evidence="3">
    <location>
        <begin position="1451"/>
        <end position="1466"/>
    </location>
</feature>
<dbReference type="PROSITE" id="PS50076">
    <property type="entry name" value="DNAJ_2"/>
    <property type="match status" value="1"/>
</dbReference>
<dbReference type="EMBL" id="JARBJD010000098">
    <property type="protein sequence ID" value="KAK2952857.1"/>
    <property type="molecule type" value="Genomic_DNA"/>
</dbReference>
<keyword evidence="8" id="KW-1185">Reference proteome</keyword>
<evidence type="ECO:0000256" key="4">
    <source>
        <dbReference type="SAM" id="SignalP"/>
    </source>
</evidence>
<evidence type="ECO:0000313" key="8">
    <source>
        <dbReference type="Proteomes" id="UP001281761"/>
    </source>
</evidence>
<dbReference type="PROSITE" id="PS50018">
    <property type="entry name" value="RAS_GTPASE_ACTIV_2"/>
    <property type="match status" value="1"/>
</dbReference>
<feature type="compositionally biased region" description="Low complexity" evidence="3">
    <location>
        <begin position="1764"/>
        <end position="1773"/>
    </location>
</feature>
<proteinExistence type="predicted"/>
<evidence type="ECO:0000313" key="7">
    <source>
        <dbReference type="EMBL" id="KAK2952857.1"/>
    </source>
</evidence>
<keyword evidence="4" id="KW-0732">Signal</keyword>
<gene>
    <name evidence="7" type="ORF">BLNAU_12178</name>
</gene>
<keyword evidence="2" id="KW-0175">Coiled coil</keyword>
<dbReference type="CDD" id="cd06257">
    <property type="entry name" value="DnaJ"/>
    <property type="match status" value="1"/>
</dbReference>
<feature type="signal peptide" evidence="4">
    <location>
        <begin position="1"/>
        <end position="18"/>
    </location>
</feature>
<dbReference type="InterPro" id="IPR036869">
    <property type="entry name" value="J_dom_sf"/>
</dbReference>
<dbReference type="InterPro" id="IPR001623">
    <property type="entry name" value="DnaJ_domain"/>
</dbReference>
<feature type="compositionally biased region" description="Polar residues" evidence="3">
    <location>
        <begin position="918"/>
        <end position="938"/>
    </location>
</feature>
<dbReference type="InterPro" id="IPR051948">
    <property type="entry name" value="Hsp70_co-chaperone_J-domain"/>
</dbReference>
<feature type="region of interest" description="Disordered" evidence="3">
    <location>
        <begin position="1451"/>
        <end position="1482"/>
    </location>
</feature>
<feature type="region of interest" description="Disordered" evidence="3">
    <location>
        <begin position="1764"/>
        <end position="1783"/>
    </location>
</feature>
<feature type="region of interest" description="Disordered" evidence="3">
    <location>
        <begin position="916"/>
        <end position="944"/>
    </location>
</feature>
<evidence type="ECO:0000256" key="3">
    <source>
        <dbReference type="SAM" id="MobiDB-lite"/>
    </source>
</evidence>
<dbReference type="Gene3D" id="1.10.287.110">
    <property type="entry name" value="DnaJ domain"/>
    <property type="match status" value="1"/>
</dbReference>
<sequence>MLLKAFLILTLLPSFNCAKKDLYKILGVRRDASHQEIKKRYRELSMKLHPDKNRDDPNATDKYAEITNAYEILGNPDTRRQYDITGDDQNVQSGKFQGGGGGGNPFGGFPFGFGGGGQQFTFSFGGFDFGGFSGFPGAGGGAGGGQKCVKKKTCDARGDPGVLLLSMTLHRFQEVVSLVKRIEKLNQPDIGDVYQEKVAESIVFHKQRLLLQIEELCFQVYKKLMAAKPTSQEVVVTTIETNRKQLLSLLAPFGSWEAKYSNLVFLLRSYPQILIRIGRDSPHEELDNMVQSLILPLFAPRVSPIERELFLRLISNAVLDEMNSSRDPRYFLRANTFASKLLTAYSKSSECLSYLHSVVGPFVNSVLADKSLDLEVDPVNLARTLRITNSCGPDDAICRKEISSLVSIHQADLEHCVAVLLNRIDSRMSEIPFTLRQICAIMLQSPTCSGMTIRDKHSLLSPPSVAAAVNLRSRRNLTLIAKVLQTTVNLDTFETKESYLQMMAYPFIFSARKLMLNKFCTDFVDVSTKFEYIEASPKLSDLPTFHNPSYSSFGVVSPGIHLPITTSTLISLHGLVIAQQGSLPLHSPAHHIVSTLGSKIPSEHEFHAKSTQMFIEYRPAMERLKSPSLHPLFLPLLQVRHPLHDFILSVGDTREDTDHGLDQTESALPPSLQLDDELKEEPTLLSGIRVPVSIPIPTKKSTTHSPDSAPVSPLTRIHQSSSLSSFQSTAAASSLSPHSVNPILRIPTINPILSSLKTVRQVQANPQTYVEWEQLLNRKSPFSSLPFPLSHTQISFMENVLCPILVVGQQCACSVRGKNVNHTFSLPSASFTSISPFSVSLPTPLDRPNNHCQFGQWRSDSLTAAFRGHPQSFSRSPRLPTYHSSSSLISPPVNNQLMGQQWTQTMSVGEVIDEGNEETQTNSVFSTPRSVPTTRSARSQPVSPVSPEQSIFIFDSEERRVLSAASNRRAVAASTHSFNSAFHEDFRFVSHPLPPPLPPLSLFPLPSATNLLFPILPLNDEMLVSGGSSGMRRKGERRRTGLEGKKESTELRLGNLSLYTPRPLAFTRKWCEKKVKRVVKMGVERGRVVEGMIGMLGVLEEEVMRGRRDDDENDSLDEYQTAEQTEFQENTPILNFSNPTDTFVELTNEEQEEGRAVRERMAETRIETAERARQQLEAQIELEEERKRREENEWDITGEEEEEAGGLAKRAKLESTRTRLIVETPSSNVVREMGENMKGSSFEREFVMGERRKRIRASLCGVVEQERKKREKYDSAKSRVEWMKNRIEEELTMSNLVVASAAEGWAVTDDVGDTVSLKRRASSFASLSSVGSVLEKDQKIVAAFEGERRIVLPPGEMGEEEEREWAKREEMRHRGTFLLSHDSFTVATEDDDVEIAEPNNDFDSMNTIPVTPKENMKTDDDQFGEFDQPEAFSSPLLALLSQARRVQLTHTPQSLLDSPQSTTLTKQMDRTGDSAMWGDDERGRNEKRRAILERGELALRDLPCWMLIEKGWTQTDQTPLLNHSPFIALLHSTLSEQFAHLSLLSSSVSSLALRSLQTRSAIASQTAAAVSARIGFESIPSQMRKLVVVAKKEDAKNLKKAGDILGDSVVSVGRQALAGSGMDENTMKLIGPLVWTMREMGKMLSEGKEREREAENTNHLSFLVPTLTRTHHSADSVPPLSLSPFQSHNTRRGVSPTGTGAGAGGGVGVGGVLDVSGVEKKKNSLRGLFFTRNRKEKDETVFSSLFPITSSPFLHPLVPHPTLTSSRSAAPAAPSAPTPTAPAVLPNDSTKLVVFSPASDIVVISVWNPSLGEADCRLSFVSILFATDGNTIFLEFGGMSKTCLTADTACHSLDQAVKHADWTNVTRIEIHGNAELIGEVICSARQSIDKDLKFEIHLKKHFFIASEISEGLTGLGTIRIKGTNSATMHLVFSSEIGYFPISTTRTPDGTKRDYVILVEEHGILEVLATLDFHPLQLPATTPFTKLTPKFKTEVWDQKSAAIIVQKGALIMDSGSVGVNDPELGVLILKDIDTMKSIIRINLYCTTSVNSLVPKGIACSIPENATNTFNITVVDSGVKIKNSSGDLVGIDQYPLDIHLSGKCAAFDYDDTDHKFPLNKTDFSNITQSAFVFPDVELSRSNLKMPMSLYPPSNDLGNYLLAAFYSDVHMLSVAALHRLKVSIAPRYHTEDTDDELIRSRRDDCCSKVGRCCVISEHDMNDTPIVPLIDFVVATLTVASSPSIATSTDLIVMVAVSATCGTNVLSAVVSG</sequence>
<dbReference type="SUPFAM" id="SSF48350">
    <property type="entry name" value="GTPase activation domain, GAP"/>
    <property type="match status" value="1"/>
</dbReference>
<dbReference type="PRINTS" id="PR00625">
    <property type="entry name" value="JDOMAIN"/>
</dbReference>
<dbReference type="PROSITE" id="PS00636">
    <property type="entry name" value="DNAJ_1"/>
    <property type="match status" value="1"/>
</dbReference>
<evidence type="ECO:0000259" key="5">
    <source>
        <dbReference type="PROSITE" id="PS50018"/>
    </source>
</evidence>
<feature type="region of interest" description="Disordered" evidence="3">
    <location>
        <begin position="1671"/>
        <end position="1702"/>
    </location>
</feature>
<dbReference type="Pfam" id="PF00226">
    <property type="entry name" value="DnaJ"/>
    <property type="match status" value="1"/>
</dbReference>
<name>A0ABQ9XQE4_9EUKA</name>
<evidence type="ECO:0000256" key="2">
    <source>
        <dbReference type="SAM" id="Coils"/>
    </source>
</evidence>